<name>A0AAU7Q174_9RICK</name>
<feature type="region of interest" description="Disordered" evidence="1">
    <location>
        <begin position="326"/>
        <end position="356"/>
    </location>
</feature>
<keyword evidence="2" id="KW-1133">Transmembrane helix</keyword>
<dbReference type="AlphaFoldDB" id="A0AAU7Q174"/>
<gene>
    <name evidence="3" type="ORF">ABLO99_06740</name>
</gene>
<organism evidence="3">
    <name type="scientific">Wolbachia endosymbiont of Armadillidium arcangelii</name>
    <dbReference type="NCBI Taxonomy" id="3158571"/>
    <lineage>
        <taxon>Bacteria</taxon>
        <taxon>Pseudomonadati</taxon>
        <taxon>Pseudomonadota</taxon>
        <taxon>Alphaproteobacteria</taxon>
        <taxon>Rickettsiales</taxon>
        <taxon>Anaplasmataceae</taxon>
        <taxon>Wolbachieae</taxon>
        <taxon>Wolbachia</taxon>
    </lineage>
</organism>
<evidence type="ECO:0000256" key="1">
    <source>
        <dbReference type="SAM" id="MobiDB-lite"/>
    </source>
</evidence>
<dbReference type="EMBL" id="CP157942">
    <property type="protein sequence ID" value="XBS66879.1"/>
    <property type="molecule type" value="Genomic_DNA"/>
</dbReference>
<accession>A0AAU7Q174</accession>
<feature type="compositionally biased region" description="Basic and acidic residues" evidence="1">
    <location>
        <begin position="326"/>
        <end position="335"/>
    </location>
</feature>
<evidence type="ECO:0000313" key="3">
    <source>
        <dbReference type="EMBL" id="XBS66879.1"/>
    </source>
</evidence>
<reference evidence="3" key="1">
    <citation type="submission" date="2024-06" db="EMBL/GenBank/DDBJ databases">
        <authorList>
            <person name="Dussert Y."/>
            <person name="Peccoud J."/>
            <person name="Pigeault R."/>
        </authorList>
    </citation>
    <scope>NUCLEOTIDE SEQUENCE</scope>
    <source>
        <strain evidence="3">WArc</strain>
    </source>
</reference>
<feature type="transmembrane region" description="Helical" evidence="2">
    <location>
        <begin position="139"/>
        <end position="165"/>
    </location>
</feature>
<sequence>MAPTNSTFFDIDYPKLRKTILDTIESIAQSPQEEKGKLFEALSKQVETMNLEGLSLAINDQGLQKEVNKEFFIKFIEKALENLKPEDIKPEIIEKVLQSVEHEAISNVINNNKGPLDNLVNYFKSASANKKIGIASTGIVLGVAFSPLIVLATLIALVAIGARYVGIGIGKAGEKIKEGAIEAGKAVKSSSKDVIDKLPKVQARENNFSRLKTNVLEAIANISLKDSTDVNIKEDLADRKKILEMLQNEGQRSAIQELVKNGTIENFSEDDMSRLMNKGLSTHVADMERSKDTEESKKKGFHILMDEFQSAIMAIGSDIKEVKQKVNEKAQEIKPDSQLGSSSAERVSEEEITGPS</sequence>
<evidence type="ECO:0000256" key="2">
    <source>
        <dbReference type="SAM" id="Phobius"/>
    </source>
</evidence>
<proteinExistence type="predicted"/>
<protein>
    <submittedName>
        <fullName evidence="3">Uncharacterized protein</fullName>
    </submittedName>
</protein>
<dbReference type="RefSeq" id="WP_349967348.1">
    <property type="nucleotide sequence ID" value="NZ_CP157942.1"/>
</dbReference>
<keyword evidence="2" id="KW-0812">Transmembrane</keyword>
<keyword evidence="2" id="KW-0472">Membrane</keyword>